<feature type="compositionally biased region" description="Basic and acidic residues" evidence="1">
    <location>
        <begin position="60"/>
        <end position="69"/>
    </location>
</feature>
<protein>
    <submittedName>
        <fullName evidence="2">Uncharacterized protein</fullName>
    </submittedName>
</protein>
<evidence type="ECO:0000313" key="3">
    <source>
        <dbReference type="Proteomes" id="UP000823882"/>
    </source>
</evidence>
<evidence type="ECO:0000256" key="1">
    <source>
        <dbReference type="SAM" id="MobiDB-lite"/>
    </source>
</evidence>
<comment type="caution">
    <text evidence="2">The sequence shown here is derived from an EMBL/GenBank/DDBJ whole genome shotgun (WGS) entry which is preliminary data.</text>
</comment>
<dbReference type="EMBL" id="DWWJ01000058">
    <property type="protein sequence ID" value="HJC40490.1"/>
    <property type="molecule type" value="Genomic_DNA"/>
</dbReference>
<proteinExistence type="predicted"/>
<feature type="region of interest" description="Disordered" evidence="1">
    <location>
        <begin position="49"/>
        <end position="69"/>
    </location>
</feature>
<organism evidence="2 3">
    <name type="scientific">Candidatus Intestinimonas pullistercoris</name>
    <dbReference type="NCBI Taxonomy" id="2838623"/>
    <lineage>
        <taxon>Bacteria</taxon>
        <taxon>Bacillati</taxon>
        <taxon>Bacillota</taxon>
        <taxon>Clostridia</taxon>
        <taxon>Eubacteriales</taxon>
        <taxon>Intestinimonas</taxon>
    </lineage>
</organism>
<accession>A0A9D2P072</accession>
<name>A0A9D2P072_9FIRM</name>
<dbReference type="Proteomes" id="UP000823882">
    <property type="component" value="Unassembled WGS sequence"/>
</dbReference>
<reference evidence="2" key="1">
    <citation type="journal article" date="2021" name="PeerJ">
        <title>Extensive microbial diversity within the chicken gut microbiome revealed by metagenomics and culture.</title>
        <authorList>
            <person name="Gilroy R."/>
            <person name="Ravi A."/>
            <person name="Getino M."/>
            <person name="Pursley I."/>
            <person name="Horton D.L."/>
            <person name="Alikhan N.F."/>
            <person name="Baker D."/>
            <person name="Gharbi K."/>
            <person name="Hall N."/>
            <person name="Watson M."/>
            <person name="Adriaenssens E.M."/>
            <person name="Foster-Nyarko E."/>
            <person name="Jarju S."/>
            <person name="Secka A."/>
            <person name="Antonio M."/>
            <person name="Oren A."/>
            <person name="Chaudhuri R.R."/>
            <person name="La Ragione R."/>
            <person name="Hildebrand F."/>
            <person name="Pallen M.J."/>
        </authorList>
    </citation>
    <scope>NUCLEOTIDE SEQUENCE</scope>
    <source>
        <strain evidence="2">CHK186-1790</strain>
    </source>
</reference>
<gene>
    <name evidence="2" type="ORF">H9701_02920</name>
</gene>
<dbReference type="AlphaFoldDB" id="A0A9D2P072"/>
<sequence length="69" mass="7843">MLFEKKMEPQCAYCARCTPLDEEQVVCLKKGVVPAGGSCRAFRYDPLKRVPPRPNAPDFSHLKNEDFTL</sequence>
<reference evidence="2" key="2">
    <citation type="submission" date="2021-04" db="EMBL/GenBank/DDBJ databases">
        <authorList>
            <person name="Gilroy R."/>
        </authorList>
    </citation>
    <scope>NUCLEOTIDE SEQUENCE</scope>
    <source>
        <strain evidence="2">CHK186-1790</strain>
    </source>
</reference>
<evidence type="ECO:0000313" key="2">
    <source>
        <dbReference type="EMBL" id="HJC40490.1"/>
    </source>
</evidence>